<comment type="caution">
    <text evidence="1">The sequence shown here is derived from an EMBL/GenBank/DDBJ whole genome shotgun (WGS) entry which is preliminary data.</text>
</comment>
<sequence length="117" mass="12361">MDLFSELDAIHRQVDLDAVDGDTVLELEHTVPLAMAGSAAGALFVGSGWDGALMGARAVRPRRGRRRPRRGGGLAGVVEFNRHSIDRWAAEASGAAPAEEIEGGKQAALAQFVPDSR</sequence>
<dbReference type="RefSeq" id="WP_274192496.1">
    <property type="nucleotide sequence ID" value="NZ_BAABHN010000021.1"/>
</dbReference>
<protein>
    <submittedName>
        <fullName evidence="1">Uncharacterized protein</fullName>
    </submittedName>
</protein>
<proteinExistence type="predicted"/>
<reference evidence="2" key="1">
    <citation type="journal article" date="2019" name="Int. J. Syst. Evol. Microbiol.">
        <title>The Global Catalogue of Microorganisms (GCM) 10K type strain sequencing project: providing services to taxonomists for standard genome sequencing and annotation.</title>
        <authorList>
            <consortium name="The Broad Institute Genomics Platform"/>
            <consortium name="The Broad Institute Genome Sequencing Center for Infectious Disease"/>
            <person name="Wu L."/>
            <person name="Ma J."/>
        </authorList>
    </citation>
    <scope>NUCLEOTIDE SEQUENCE [LARGE SCALE GENOMIC DNA]</scope>
    <source>
        <strain evidence="2">CCUG 50347</strain>
    </source>
</reference>
<organism evidence="1 2">
    <name type="scientific">Actinomycetospora chibensis</name>
    <dbReference type="NCBI Taxonomy" id="663606"/>
    <lineage>
        <taxon>Bacteria</taxon>
        <taxon>Bacillati</taxon>
        <taxon>Actinomycetota</taxon>
        <taxon>Actinomycetes</taxon>
        <taxon>Pseudonocardiales</taxon>
        <taxon>Pseudonocardiaceae</taxon>
        <taxon>Actinomycetospora</taxon>
    </lineage>
</organism>
<keyword evidence="2" id="KW-1185">Reference proteome</keyword>
<name>A0ABV9RFN0_9PSEU</name>
<dbReference type="EMBL" id="JBHSIM010000021">
    <property type="protein sequence ID" value="MFC4833006.1"/>
    <property type="molecule type" value="Genomic_DNA"/>
</dbReference>
<gene>
    <name evidence="1" type="ORF">ACFPEL_11360</name>
</gene>
<accession>A0ABV9RFN0</accession>
<evidence type="ECO:0000313" key="1">
    <source>
        <dbReference type="EMBL" id="MFC4833006.1"/>
    </source>
</evidence>
<evidence type="ECO:0000313" key="2">
    <source>
        <dbReference type="Proteomes" id="UP001595909"/>
    </source>
</evidence>
<dbReference type="Proteomes" id="UP001595909">
    <property type="component" value="Unassembled WGS sequence"/>
</dbReference>